<dbReference type="EMBL" id="VSSQ01016604">
    <property type="protein sequence ID" value="MPM58121.1"/>
    <property type="molecule type" value="Genomic_DNA"/>
</dbReference>
<dbReference type="AlphaFoldDB" id="A0A645B0P7"/>
<sequence length="586" mass="69707">MYYSGELSTRAINCCLMEDLPTLYDVVTYFETGGSFLKLTHAGRVTANELEKLCLKTLSRLKDSNEKIVEINDKIEQKELTEDDFHRLISKKLISSTELLNFLSPVQKNILVKKYDELISSCSNRTAKWLRVVDFDYFVHNYLLEHDNRLRNIRNLGNKSFPELVELKKRLEKEIFNTMHLTEEIFSREKLILEKGKWIEDDFVYHYYTQYGHMPMFYIFERELKSNPSRDMDIFFQSYPIFENDTPLSSTVLGVKYKISSSRIIQIKNKIFKDFFSTSNPLIKEMKENWFFYMKLINDKDILWQDDDRISRIIEQENIHFNREFILQILAIVSENTHTLLGDFESEEKNTIWKNKILIPGEVALAFNFNKFVTDIEYIISIRQTEILSDIESYILRSPAWKKYKSEIMEEVMRITRDILKHEFGLSIVSGKITISTPTFSMLPPSDVLYGILKQNGEPMHIDNIFIEFKKKFPKHKYNNPAQLRPLLYQHDLITHRGRKSTYMLKEWEHIKSGTIRDTIIEFLDKQENPQRIEAISNYVLQFFPETNMQSIRTTLYSDHKKRFIRSKGGYFSLYNKTYMMERSKL</sequence>
<reference evidence="1" key="1">
    <citation type="submission" date="2019-08" db="EMBL/GenBank/DDBJ databases">
        <authorList>
            <person name="Kucharzyk K."/>
            <person name="Murdoch R.W."/>
            <person name="Higgins S."/>
            <person name="Loffler F."/>
        </authorList>
    </citation>
    <scope>NUCLEOTIDE SEQUENCE</scope>
</reference>
<organism evidence="1">
    <name type="scientific">bioreactor metagenome</name>
    <dbReference type="NCBI Taxonomy" id="1076179"/>
    <lineage>
        <taxon>unclassified sequences</taxon>
        <taxon>metagenomes</taxon>
        <taxon>ecological metagenomes</taxon>
    </lineage>
</organism>
<accession>A0A645B0P7</accession>
<protein>
    <submittedName>
        <fullName evidence="1">Uncharacterized protein</fullName>
    </submittedName>
</protein>
<gene>
    <name evidence="1" type="ORF">SDC9_104950</name>
</gene>
<evidence type="ECO:0000313" key="1">
    <source>
        <dbReference type="EMBL" id="MPM58121.1"/>
    </source>
</evidence>
<comment type="caution">
    <text evidence="1">The sequence shown here is derived from an EMBL/GenBank/DDBJ whole genome shotgun (WGS) entry which is preliminary data.</text>
</comment>
<proteinExistence type="predicted"/>
<name>A0A645B0P7_9ZZZZ</name>